<keyword evidence="2" id="KW-0732">Signal</keyword>
<reference evidence="3 4" key="1">
    <citation type="submission" date="2018-08" db="EMBL/GenBank/DDBJ databases">
        <title>Chitinophagaceae sp. K23C18032701, a novel bacterium isolated from forest soil.</title>
        <authorList>
            <person name="Wang C."/>
        </authorList>
    </citation>
    <scope>NUCLEOTIDE SEQUENCE [LARGE SCALE GENOMIC DNA]</scope>
    <source>
        <strain evidence="3 4">K23C18032701</strain>
    </source>
</reference>
<dbReference type="EMBL" id="QTJU01000002">
    <property type="protein sequence ID" value="RFM28965.1"/>
    <property type="molecule type" value="Genomic_DNA"/>
</dbReference>
<feature type="signal peptide" evidence="2">
    <location>
        <begin position="1"/>
        <end position="35"/>
    </location>
</feature>
<keyword evidence="4" id="KW-1185">Reference proteome</keyword>
<organism evidence="3 4">
    <name type="scientific">Deminuibacter soli</name>
    <dbReference type="NCBI Taxonomy" id="2291815"/>
    <lineage>
        <taxon>Bacteria</taxon>
        <taxon>Pseudomonadati</taxon>
        <taxon>Bacteroidota</taxon>
        <taxon>Chitinophagia</taxon>
        <taxon>Chitinophagales</taxon>
        <taxon>Chitinophagaceae</taxon>
        <taxon>Deminuibacter</taxon>
    </lineage>
</organism>
<dbReference type="AlphaFoldDB" id="A0A3E1NM10"/>
<evidence type="ECO:0000256" key="1">
    <source>
        <dbReference type="SAM" id="Phobius"/>
    </source>
</evidence>
<accession>A0A3E1NM10</accession>
<name>A0A3E1NM10_9BACT</name>
<proteinExistence type="predicted"/>
<feature type="chain" id="PRO_5017736918" evidence="2">
    <location>
        <begin position="36"/>
        <end position="284"/>
    </location>
</feature>
<keyword evidence="1" id="KW-1133">Transmembrane helix</keyword>
<protein>
    <submittedName>
        <fullName evidence="3">DUF4129 domain-containing protein</fullName>
    </submittedName>
</protein>
<gene>
    <name evidence="3" type="ORF">DXN05_09380</name>
</gene>
<evidence type="ECO:0000313" key="4">
    <source>
        <dbReference type="Proteomes" id="UP000261284"/>
    </source>
</evidence>
<feature type="transmembrane region" description="Helical" evidence="1">
    <location>
        <begin position="137"/>
        <end position="155"/>
    </location>
</feature>
<keyword evidence="1" id="KW-0812">Transmembrane</keyword>
<dbReference type="Proteomes" id="UP000261284">
    <property type="component" value="Unassembled WGS sequence"/>
</dbReference>
<evidence type="ECO:0000256" key="2">
    <source>
        <dbReference type="SAM" id="SignalP"/>
    </source>
</evidence>
<evidence type="ECO:0000313" key="3">
    <source>
        <dbReference type="EMBL" id="RFM28965.1"/>
    </source>
</evidence>
<keyword evidence="1" id="KW-0472">Membrane</keyword>
<sequence length="284" mass="31683">MSIHFTAVKRLLHAAGTLPVLLAIMLLPAQGKAQAAASADSLQTTADTATVIAGDEGEQAAGEDSTRYNVNSKAYYDEPFLTEPLQSDTATNAAVREMKAADAYWYISEAENKQLSHKPAENDNEPEIPVTGAGVTFIFWAVVIVIFIAGIVYFLQANKISIFTRSGRGHPAAGDSSDLLHENIFELPYADLLQKAYAAKDFRLAVRILFLQTLKMMSQQSVIHYQPDYTNIHYLTQLQQTPYHHAFLNITRHYEYIWYGQFAITEPVFESVKNDFLAMQKLLA</sequence>
<dbReference type="RefSeq" id="WP_116846951.1">
    <property type="nucleotide sequence ID" value="NZ_QTJU01000002.1"/>
</dbReference>
<comment type="caution">
    <text evidence="3">The sequence shown here is derived from an EMBL/GenBank/DDBJ whole genome shotgun (WGS) entry which is preliminary data.</text>
</comment>
<dbReference type="OrthoDB" id="5491447at2"/>